<name>A0A226D781_FOLCA</name>
<feature type="transmembrane region" description="Helical" evidence="1">
    <location>
        <begin position="44"/>
        <end position="65"/>
    </location>
</feature>
<keyword evidence="3" id="KW-1185">Reference proteome</keyword>
<accession>A0A226D781</accession>
<comment type="caution">
    <text evidence="2">The sequence shown here is derived from an EMBL/GenBank/DDBJ whole genome shotgun (WGS) entry which is preliminary data.</text>
</comment>
<keyword evidence="1" id="KW-0472">Membrane</keyword>
<organism evidence="2 3">
    <name type="scientific">Folsomia candida</name>
    <name type="common">Springtail</name>
    <dbReference type="NCBI Taxonomy" id="158441"/>
    <lineage>
        <taxon>Eukaryota</taxon>
        <taxon>Metazoa</taxon>
        <taxon>Ecdysozoa</taxon>
        <taxon>Arthropoda</taxon>
        <taxon>Hexapoda</taxon>
        <taxon>Collembola</taxon>
        <taxon>Entomobryomorpha</taxon>
        <taxon>Isotomoidea</taxon>
        <taxon>Isotomidae</taxon>
        <taxon>Proisotominae</taxon>
        <taxon>Folsomia</taxon>
    </lineage>
</organism>
<feature type="transmembrane region" description="Helical" evidence="1">
    <location>
        <begin position="77"/>
        <end position="99"/>
    </location>
</feature>
<proteinExistence type="predicted"/>
<protein>
    <submittedName>
        <fullName evidence="2">Uncharacterized protein</fullName>
    </submittedName>
</protein>
<dbReference type="EMBL" id="LNIX01000035">
    <property type="protein sequence ID" value="OXA40126.1"/>
    <property type="molecule type" value="Genomic_DNA"/>
</dbReference>
<gene>
    <name evidence="2" type="ORF">Fcan01_25201</name>
</gene>
<dbReference type="AlphaFoldDB" id="A0A226D781"/>
<keyword evidence="1" id="KW-0812">Transmembrane</keyword>
<evidence type="ECO:0000313" key="3">
    <source>
        <dbReference type="Proteomes" id="UP000198287"/>
    </source>
</evidence>
<keyword evidence="1" id="KW-1133">Transmembrane helix</keyword>
<reference evidence="2 3" key="1">
    <citation type="submission" date="2015-12" db="EMBL/GenBank/DDBJ databases">
        <title>The genome of Folsomia candida.</title>
        <authorList>
            <person name="Faddeeva A."/>
            <person name="Derks M.F."/>
            <person name="Anvar Y."/>
            <person name="Smit S."/>
            <person name="Van Straalen N."/>
            <person name="Roelofs D."/>
        </authorList>
    </citation>
    <scope>NUCLEOTIDE SEQUENCE [LARGE SCALE GENOMIC DNA]</scope>
    <source>
        <strain evidence="2 3">VU population</strain>
        <tissue evidence="2">Whole body</tissue>
    </source>
</reference>
<dbReference type="Proteomes" id="UP000198287">
    <property type="component" value="Unassembled WGS sequence"/>
</dbReference>
<evidence type="ECO:0000313" key="2">
    <source>
        <dbReference type="EMBL" id="OXA40126.1"/>
    </source>
</evidence>
<sequence length="113" mass="13119">MIITPLMWKSLDRFSHYFNHFWKNPIEWDVKRKMLVFTPISRKLKIWMVSIVLTIILNATSLLMLMPEILGFTDVHFANVVLYLVWLGATSSTLTLEILQEKVRLQGSTALPG</sequence>
<evidence type="ECO:0000256" key="1">
    <source>
        <dbReference type="SAM" id="Phobius"/>
    </source>
</evidence>